<proteinExistence type="predicted"/>
<name>A0A9E6SU81_9ACTN</name>
<sequence length="193" mass="21869">MKITKNLTRMKVSVQFEQALTEDELQAVFAQNGVKGYRAELDIVERTEEHVQMMELDSLIGFAKEAGMTALAYDVTYFPHADEAEVQRQLSDLARELDIKPQVIRDLCRDQIDEYLRLDAMRPADVPVHSIVETYIGGTALAWYGVNDYPRLKRVILNHLVKGGKEVQDEFIEKATKAQVDLIGFAGVPDQLD</sequence>
<evidence type="ECO:0000313" key="2">
    <source>
        <dbReference type="EMBL" id="QTU84265.1"/>
    </source>
</evidence>
<dbReference type="RefSeq" id="WP_165061910.1">
    <property type="nucleotide sequence ID" value="NZ_CP072829.1"/>
</dbReference>
<dbReference type="Proteomes" id="UP000671910">
    <property type="component" value="Chromosome"/>
</dbReference>
<protein>
    <submittedName>
        <fullName evidence="2">Uncharacterized protein</fullName>
    </submittedName>
</protein>
<dbReference type="EMBL" id="CP072829">
    <property type="protein sequence ID" value="QTU84265.1"/>
    <property type="molecule type" value="Genomic_DNA"/>
</dbReference>
<evidence type="ECO:0000313" key="4">
    <source>
        <dbReference type="Proteomes" id="UP000671910"/>
    </source>
</evidence>
<accession>A0A9E6SU81</accession>
<organism evidence="2 4">
    <name type="scientific">Xiamenia xianingshaonis</name>
    <dbReference type="NCBI Taxonomy" id="2682776"/>
    <lineage>
        <taxon>Bacteria</taxon>
        <taxon>Bacillati</taxon>
        <taxon>Actinomycetota</taxon>
        <taxon>Coriobacteriia</taxon>
        <taxon>Eggerthellales</taxon>
        <taxon>Eggerthellaceae</taxon>
        <taxon>Xiamenia</taxon>
    </lineage>
</organism>
<evidence type="ECO:0000313" key="3">
    <source>
        <dbReference type="Proteomes" id="UP000636394"/>
    </source>
</evidence>
<dbReference type="Proteomes" id="UP000636394">
    <property type="component" value="Unassembled WGS sequence"/>
</dbReference>
<keyword evidence="3" id="KW-1185">Reference proteome</keyword>
<reference evidence="2" key="2">
    <citation type="submission" date="2021-04" db="EMBL/GenBank/DDBJ databases">
        <title>Novel species in family Eggerthellaceae.</title>
        <authorList>
            <person name="Zhang G."/>
        </authorList>
    </citation>
    <scope>NUCLEOTIDE SEQUENCE</scope>
    <source>
        <strain evidence="2">Zg-886</strain>
    </source>
</reference>
<reference evidence="1 3" key="1">
    <citation type="submission" date="2019-11" db="EMBL/GenBank/DDBJ databases">
        <title>Eggerthellaceae novel genus isolated from the rectal contents of marmort.</title>
        <authorList>
            <person name="Zhang G."/>
        </authorList>
    </citation>
    <scope>NUCLEOTIDE SEQUENCE [LARGE SCALE GENOMIC DNA]</scope>
    <source>
        <strain evidence="3">zg-886</strain>
        <strain evidence="1">Zg-886</strain>
    </source>
</reference>
<dbReference type="EMBL" id="WPCR01000021">
    <property type="protein sequence ID" value="NHM15017.1"/>
    <property type="molecule type" value="Genomic_DNA"/>
</dbReference>
<dbReference type="KEGG" id="ebz:J7S26_07945"/>
<evidence type="ECO:0000313" key="1">
    <source>
        <dbReference type="EMBL" id="NHM15017.1"/>
    </source>
</evidence>
<dbReference type="AlphaFoldDB" id="A0A9E6SU81"/>
<gene>
    <name evidence="1" type="ORF">GMI68_09695</name>
    <name evidence="2" type="ORF">J7S26_07945</name>
</gene>